<dbReference type="EMBL" id="RDSM01000003">
    <property type="protein sequence ID" value="RXH55009.1"/>
    <property type="molecule type" value="Genomic_DNA"/>
</dbReference>
<evidence type="ECO:0000256" key="2">
    <source>
        <dbReference type="ARBA" id="ARBA00009760"/>
    </source>
</evidence>
<feature type="binding site" evidence="7">
    <location>
        <position position="259"/>
    </location>
    <ligand>
        <name>5-hydroxyisourate</name>
        <dbReference type="ChEBI" id="CHEBI:18072"/>
    </ligand>
</feature>
<feature type="binding site" evidence="7">
    <location>
        <position position="66"/>
    </location>
    <ligand>
        <name>5-hydroxyisourate</name>
        <dbReference type="ChEBI" id="CHEBI:18072"/>
    </ligand>
</feature>
<dbReference type="SUPFAM" id="SSF55620">
    <property type="entry name" value="Tetrahydrobiopterin biosynthesis enzymes-like"/>
    <property type="match status" value="2"/>
</dbReference>
<name>A0A4Q0SZR1_9BACT</name>
<proteinExistence type="inferred from homology"/>
<feature type="active site" description="Charge relay system" evidence="6">
    <location>
        <position position="66"/>
    </location>
</feature>
<feature type="binding site" evidence="7">
    <location>
        <position position="185"/>
    </location>
    <ligand>
        <name>5-hydroxyisourate</name>
        <dbReference type="ChEBI" id="CHEBI:18072"/>
    </ligand>
</feature>
<feature type="binding site" evidence="7">
    <location>
        <position position="168"/>
    </location>
    <ligand>
        <name>urate</name>
        <dbReference type="ChEBI" id="CHEBI:17775"/>
    </ligand>
</feature>
<comment type="similarity">
    <text evidence="2 5 8">Belongs to the uricase family.</text>
</comment>
<comment type="function">
    <text evidence="5 8">Catalyzes the oxidation of uric acid to 5-hydroxyisourate, which is further processed to form (S)-allantoin.</text>
</comment>
<evidence type="ECO:0000313" key="9">
    <source>
        <dbReference type="EMBL" id="RXH55009.1"/>
    </source>
</evidence>
<feature type="binding site" evidence="7">
    <location>
        <position position="233"/>
    </location>
    <ligand>
        <name>5-hydroxyisourate</name>
        <dbReference type="ChEBI" id="CHEBI:18072"/>
    </ligand>
</feature>
<keyword evidence="10" id="KW-1185">Reference proteome</keyword>
<dbReference type="AlphaFoldDB" id="A0A4Q0SZR1"/>
<evidence type="ECO:0000256" key="4">
    <source>
        <dbReference type="ARBA" id="ARBA00023002"/>
    </source>
</evidence>
<dbReference type="Gene3D" id="3.10.270.10">
    <property type="entry name" value="Urate Oxidase"/>
    <property type="match status" value="1"/>
</dbReference>
<feature type="active site" description="Charge relay system" evidence="6">
    <location>
        <position position="21"/>
    </location>
</feature>
<comment type="pathway">
    <text evidence="1 5">Purine metabolism; urate degradation; (S)-allantoin from urate: step 1/3.</text>
</comment>
<dbReference type="PIRSF" id="PIRSF000241">
    <property type="entry name" value="Urate_oxidase"/>
    <property type="match status" value="1"/>
</dbReference>
<gene>
    <name evidence="9" type="ORF">GRAN_4113</name>
</gene>
<comment type="catalytic activity">
    <reaction evidence="5 8">
        <text>urate + O2 + H2O = 5-hydroxyisourate + H2O2</text>
        <dbReference type="Rhea" id="RHEA:21368"/>
        <dbReference type="ChEBI" id="CHEBI:15377"/>
        <dbReference type="ChEBI" id="CHEBI:15379"/>
        <dbReference type="ChEBI" id="CHEBI:16240"/>
        <dbReference type="ChEBI" id="CHEBI:17775"/>
        <dbReference type="ChEBI" id="CHEBI:18072"/>
        <dbReference type="EC" id="1.7.3.3"/>
    </reaction>
</comment>
<feature type="binding site" evidence="7">
    <location>
        <position position="66"/>
    </location>
    <ligand>
        <name>O2</name>
        <dbReference type="ChEBI" id="CHEBI:15379"/>
    </ligand>
</feature>
<feature type="binding site" evidence="7">
    <location>
        <position position="168"/>
    </location>
    <ligand>
        <name>5-hydroxyisourate</name>
        <dbReference type="ChEBI" id="CHEBI:18072"/>
    </ligand>
</feature>
<dbReference type="PRINTS" id="PR00093">
    <property type="entry name" value="URICASE"/>
</dbReference>
<evidence type="ECO:0000313" key="10">
    <source>
        <dbReference type="Proteomes" id="UP000289437"/>
    </source>
</evidence>
<feature type="binding site" evidence="7">
    <location>
        <position position="259"/>
    </location>
    <ligand>
        <name>urate</name>
        <dbReference type="ChEBI" id="CHEBI:17775"/>
    </ligand>
</feature>
<dbReference type="GO" id="GO:0019628">
    <property type="term" value="P:urate catabolic process"/>
    <property type="evidence" value="ECO:0007669"/>
    <property type="project" value="UniProtKB-UniPathway"/>
</dbReference>
<reference evidence="9 10" key="1">
    <citation type="submission" date="2018-11" db="EMBL/GenBank/DDBJ databases">
        <authorList>
            <person name="Mardanov A.V."/>
            <person name="Ravin N.V."/>
            <person name="Dedysh S.N."/>
        </authorList>
    </citation>
    <scope>NUCLEOTIDE SEQUENCE [LARGE SCALE GENOMIC DNA]</scope>
    <source>
        <strain evidence="9 10">AF10</strain>
    </source>
</reference>
<feature type="binding site" evidence="7">
    <location>
        <position position="232"/>
    </location>
    <ligand>
        <name>5-hydroxyisourate</name>
        <dbReference type="ChEBI" id="CHEBI:18072"/>
    </ligand>
</feature>
<feature type="active site" description="Charge relay system" evidence="6">
    <location>
        <position position="261"/>
    </location>
</feature>
<dbReference type="NCBIfam" id="TIGR03383">
    <property type="entry name" value="urate_oxi"/>
    <property type="match status" value="1"/>
</dbReference>
<dbReference type="GO" id="GO:0006145">
    <property type="term" value="P:purine nucleobase catabolic process"/>
    <property type="evidence" value="ECO:0007669"/>
    <property type="project" value="TreeGrafter"/>
</dbReference>
<dbReference type="GO" id="GO:0004846">
    <property type="term" value="F:urate oxidase activity"/>
    <property type="evidence" value="ECO:0007669"/>
    <property type="project" value="UniProtKB-EC"/>
</dbReference>
<keyword evidence="4 5" id="KW-0560">Oxidoreductase</keyword>
<accession>A0A4Q0SZR1</accession>
<dbReference type="UniPathway" id="UPA00394">
    <property type="reaction ID" value="UER00650"/>
</dbReference>
<evidence type="ECO:0000256" key="6">
    <source>
        <dbReference type="PIRSR" id="PIRSR000241-1"/>
    </source>
</evidence>
<sequence>MDIRLIGGPNLIELIENRYGKSRVRLVKVTRHNGHHDLYEWTVEVLLEGDFDSAHRVGDNSNLLPTDTMKNTVYSLARSSSATSIEKFAGELASFLLERNSQVSAVLVKVESVLWKRLTVDGQPHPDSFLRGSNERQVTRLRLERSRDCTINSGFEELVVMKTAKSGFEGYIKDSLTTLKETNDRLFGTAVSADWNYIEAVTCGTDIDFKALHHDVRETMLKAFADHESLSVQHTLFAMAEAALNGFDAIEEIHMVMPNKHCLLVDLSRFGQDNPNEIFVPTDEPHGTIEARLRRE</sequence>
<dbReference type="Proteomes" id="UP000289437">
    <property type="component" value="Unassembled WGS sequence"/>
</dbReference>
<evidence type="ECO:0000256" key="7">
    <source>
        <dbReference type="PIRSR" id="PIRSR000241-2"/>
    </source>
</evidence>
<keyword evidence="3 5" id="KW-0659">Purine metabolism</keyword>
<dbReference type="PANTHER" id="PTHR42874:SF1">
    <property type="entry name" value="URICASE"/>
    <property type="match status" value="1"/>
</dbReference>
<dbReference type="Pfam" id="PF01014">
    <property type="entry name" value="Uricase"/>
    <property type="match status" value="2"/>
</dbReference>
<feature type="binding site" evidence="7">
    <location>
        <position position="67"/>
    </location>
    <ligand>
        <name>urate</name>
        <dbReference type="ChEBI" id="CHEBI:17775"/>
    </ligand>
</feature>
<reference evidence="10" key="2">
    <citation type="submission" date="2019-02" db="EMBL/GenBank/DDBJ databases">
        <title>Granulicella sibirica sp. nov., a psychrotolerant acidobacterium isolated from an organic soil layer in forested tundra, West Siberia.</title>
        <authorList>
            <person name="Oshkin I.Y."/>
            <person name="Kulichevskaya I.S."/>
            <person name="Rijpstra W.I.C."/>
            <person name="Sinninghe Damste J.S."/>
            <person name="Rakitin A.L."/>
            <person name="Ravin N.V."/>
            <person name="Dedysh S.N."/>
        </authorList>
    </citation>
    <scope>NUCLEOTIDE SEQUENCE [LARGE SCALE GENOMIC DNA]</scope>
    <source>
        <strain evidence="10">AF10</strain>
    </source>
</reference>
<protein>
    <recommendedName>
        <fullName evidence="5 8">Uricase</fullName>
        <ecNumber evidence="5 8">1.7.3.3</ecNumber>
    </recommendedName>
    <alternativeName>
        <fullName evidence="5">Urate oxidase</fullName>
    </alternativeName>
</protein>
<organism evidence="9 10">
    <name type="scientific">Granulicella sibirica</name>
    <dbReference type="NCBI Taxonomy" id="2479048"/>
    <lineage>
        <taxon>Bacteria</taxon>
        <taxon>Pseudomonadati</taxon>
        <taxon>Acidobacteriota</taxon>
        <taxon>Terriglobia</taxon>
        <taxon>Terriglobales</taxon>
        <taxon>Acidobacteriaceae</taxon>
        <taxon>Granulicella</taxon>
    </lineage>
</organism>
<dbReference type="EC" id="1.7.3.3" evidence="5 8"/>
<dbReference type="PANTHER" id="PTHR42874">
    <property type="entry name" value="URICASE"/>
    <property type="match status" value="1"/>
</dbReference>
<evidence type="ECO:0000256" key="8">
    <source>
        <dbReference type="RuleBase" id="RU004455"/>
    </source>
</evidence>
<evidence type="ECO:0000256" key="5">
    <source>
        <dbReference type="PIRNR" id="PIRNR000241"/>
    </source>
</evidence>
<feature type="binding site" evidence="7">
    <location>
        <position position="66"/>
    </location>
    <ligand>
        <name>urate</name>
        <dbReference type="ChEBI" id="CHEBI:17775"/>
    </ligand>
</feature>
<comment type="caution">
    <text evidence="9">The sequence shown here is derived from an EMBL/GenBank/DDBJ whole genome shotgun (WGS) entry which is preliminary data.</text>
</comment>
<feature type="binding site" evidence="7">
    <location>
        <position position="232"/>
    </location>
    <ligand>
        <name>urate</name>
        <dbReference type="ChEBI" id="CHEBI:17775"/>
    </ligand>
</feature>
<feature type="binding site" evidence="7">
    <location>
        <position position="233"/>
    </location>
    <ligand>
        <name>urate</name>
        <dbReference type="ChEBI" id="CHEBI:17775"/>
    </ligand>
</feature>
<feature type="binding site" evidence="7">
    <location>
        <position position="185"/>
    </location>
    <ligand>
        <name>urate</name>
        <dbReference type="ChEBI" id="CHEBI:17775"/>
    </ligand>
</feature>
<dbReference type="InterPro" id="IPR002042">
    <property type="entry name" value="Uricase"/>
</dbReference>
<feature type="binding site" evidence="7">
    <location>
        <position position="259"/>
    </location>
    <ligand>
        <name>O2</name>
        <dbReference type="ChEBI" id="CHEBI:15379"/>
    </ligand>
</feature>
<feature type="binding site" evidence="7">
    <location>
        <position position="67"/>
    </location>
    <ligand>
        <name>5-hydroxyisourate</name>
        <dbReference type="ChEBI" id="CHEBI:18072"/>
    </ligand>
</feature>
<evidence type="ECO:0000256" key="1">
    <source>
        <dbReference type="ARBA" id="ARBA00004831"/>
    </source>
</evidence>
<evidence type="ECO:0000256" key="3">
    <source>
        <dbReference type="ARBA" id="ARBA00022631"/>
    </source>
</evidence>